<dbReference type="KEGG" id="sve:SVEN_3686"/>
<dbReference type="Proteomes" id="UP000006854">
    <property type="component" value="Chromosome"/>
</dbReference>
<keyword evidence="1" id="KW-0472">Membrane</keyword>
<reference evidence="2 3" key="1">
    <citation type="journal article" date="2011" name="BMC Genomics">
        <title>Genome-wide analysis of the role of GlnR in Streptomyces venezuelae provides new insights into global nitrogen regulation in actinomycetes.</title>
        <authorList>
            <person name="Pullan S.T."/>
            <person name="Bibb M.J."/>
            <person name="Merrick M."/>
        </authorList>
    </citation>
    <scope>NUCLEOTIDE SEQUENCE [LARGE SCALE GENOMIC DNA]</scope>
    <source>
        <strain evidence="3">ATCC 10712 / CBS 650.69 / DSM 40230 / JCM 4526 / NBRC 13096 / PD 04745</strain>
    </source>
</reference>
<feature type="transmembrane region" description="Helical" evidence="1">
    <location>
        <begin position="19"/>
        <end position="37"/>
    </location>
</feature>
<evidence type="ECO:0000256" key="1">
    <source>
        <dbReference type="SAM" id="Phobius"/>
    </source>
</evidence>
<evidence type="ECO:0000313" key="3">
    <source>
        <dbReference type="Proteomes" id="UP000006854"/>
    </source>
</evidence>
<dbReference type="HOGENOM" id="CLU_2909771_0_0_11"/>
<proteinExistence type="predicted"/>
<gene>
    <name evidence="2" type="ordered locus">SVEN_3686</name>
</gene>
<dbReference type="EMBL" id="FR845719">
    <property type="protein sequence ID" value="CCA56972.1"/>
    <property type="molecule type" value="Genomic_DNA"/>
</dbReference>
<keyword evidence="1" id="KW-1133">Transmembrane helix</keyword>
<evidence type="ECO:0000313" key="2">
    <source>
        <dbReference type="EMBL" id="CCA56972.1"/>
    </source>
</evidence>
<feature type="non-terminal residue" evidence="2">
    <location>
        <position position="62"/>
    </location>
</feature>
<name>F2RD76_STRVP</name>
<dbReference type="eggNOG" id="COG0534">
    <property type="taxonomic scope" value="Bacteria"/>
</dbReference>
<dbReference type="AlphaFoldDB" id="F2RD76"/>
<organism evidence="2 3">
    <name type="scientific">Streptomyces venezuelae (strain ATCC 10712 / CBS 650.69 / DSM 40230 / JCM 4526 / NBRC 13096 / PD 04745)</name>
    <dbReference type="NCBI Taxonomy" id="953739"/>
    <lineage>
        <taxon>Bacteria</taxon>
        <taxon>Bacillati</taxon>
        <taxon>Actinomycetota</taxon>
        <taxon>Actinomycetes</taxon>
        <taxon>Kitasatosporales</taxon>
        <taxon>Streptomycetaceae</taxon>
        <taxon>Streptomyces</taxon>
    </lineage>
</organism>
<sequence length="62" mass="6447">MTQAPATSRDVRRQHDREIVALALPAFGALVAEPLFLMVDSAIVGHLGTPQLAGLAIAAALL</sequence>
<keyword evidence="3" id="KW-1185">Reference proteome</keyword>
<dbReference type="STRING" id="953739.SVEN_3686"/>
<protein>
    <submittedName>
        <fullName evidence="2">DNA-damage-inducible protein F</fullName>
    </submittedName>
</protein>
<accession>F2RD76</accession>
<keyword evidence="1" id="KW-0812">Transmembrane</keyword>